<comment type="caution">
    <text evidence="1">The sequence shown here is derived from an EMBL/GenBank/DDBJ whole genome shotgun (WGS) entry which is preliminary data.</text>
</comment>
<name>A0ACB8Z408_ARCLA</name>
<organism evidence="1 2">
    <name type="scientific">Arctium lappa</name>
    <name type="common">Greater burdock</name>
    <name type="synonym">Lappa major</name>
    <dbReference type="NCBI Taxonomy" id="4217"/>
    <lineage>
        <taxon>Eukaryota</taxon>
        <taxon>Viridiplantae</taxon>
        <taxon>Streptophyta</taxon>
        <taxon>Embryophyta</taxon>
        <taxon>Tracheophyta</taxon>
        <taxon>Spermatophyta</taxon>
        <taxon>Magnoliopsida</taxon>
        <taxon>eudicotyledons</taxon>
        <taxon>Gunneridae</taxon>
        <taxon>Pentapetalae</taxon>
        <taxon>asterids</taxon>
        <taxon>campanulids</taxon>
        <taxon>Asterales</taxon>
        <taxon>Asteraceae</taxon>
        <taxon>Carduoideae</taxon>
        <taxon>Cardueae</taxon>
        <taxon>Arctiinae</taxon>
        <taxon>Arctium</taxon>
    </lineage>
</organism>
<accession>A0ACB8Z408</accession>
<protein>
    <submittedName>
        <fullName evidence="1">Uncharacterized protein</fullName>
    </submittedName>
</protein>
<proteinExistence type="predicted"/>
<evidence type="ECO:0000313" key="2">
    <source>
        <dbReference type="Proteomes" id="UP001055879"/>
    </source>
</evidence>
<gene>
    <name evidence="1" type="ORF">L6452_32559</name>
</gene>
<reference evidence="1 2" key="2">
    <citation type="journal article" date="2022" name="Mol. Ecol. Resour.">
        <title>The genomes of chicory, endive, great burdock and yacon provide insights into Asteraceae paleo-polyploidization history and plant inulin production.</title>
        <authorList>
            <person name="Fan W."/>
            <person name="Wang S."/>
            <person name="Wang H."/>
            <person name="Wang A."/>
            <person name="Jiang F."/>
            <person name="Liu H."/>
            <person name="Zhao H."/>
            <person name="Xu D."/>
            <person name="Zhang Y."/>
        </authorList>
    </citation>
    <scope>NUCLEOTIDE SEQUENCE [LARGE SCALE GENOMIC DNA]</scope>
    <source>
        <strain evidence="2">cv. Niubang</strain>
    </source>
</reference>
<evidence type="ECO:0000313" key="1">
    <source>
        <dbReference type="EMBL" id="KAI3692737.1"/>
    </source>
</evidence>
<dbReference type="Proteomes" id="UP001055879">
    <property type="component" value="Linkage Group LG11"/>
</dbReference>
<dbReference type="EMBL" id="CM042057">
    <property type="protein sequence ID" value="KAI3692737.1"/>
    <property type="molecule type" value="Genomic_DNA"/>
</dbReference>
<sequence length="509" mass="55921">MANKVRRVPMKTGTAKSHIQSKFAKAKENTPSKSRSNSKNRKANNFVKIWVPKGKKPVSTAISNSTTNRNSTADSNTTADQVSTAISNSTANRNSVADSNTTANQVSTANKDSTATSVNTVKPIIMTKYSIHEIPNSDLLIKTKFSEHEYGNQQLKRKSIWHVDSGCSRHMTGNMDCLQIFKRFDGGRVAFGDNPVGGKISGKGMVSKGKMTFEDVYNVEKLRYNLLSVSQDSSAPRTPQQNGVAERRNRTLIEAARSLLADSKLPITFWAEAVNTACYVQNRFLVVKSQGKTPYELFKKKKPFIGFFKPFGCPCTILNTKSHLGKFESKAGDGFLVGYSSQSKAYRVFNSSSRIIEESDNVKCNENTPNQIGTGLDWLSDIDSLTNSLGFSNVQIAGTSSEKVQAQRQEFVLFPIPAVDPIECCQQEKKDDSETEDSEPEQDEDDQGDEENKDEKEDAPPSGSGNTGSYMPNLSEGDTDDENSSVFGGNSPEKNDSVGSEYAKDGYYC</sequence>
<reference evidence="2" key="1">
    <citation type="journal article" date="2022" name="Mol. Ecol. Resour.">
        <title>The genomes of chicory, endive, great burdock and yacon provide insights into Asteraceae palaeo-polyploidization history and plant inulin production.</title>
        <authorList>
            <person name="Fan W."/>
            <person name="Wang S."/>
            <person name="Wang H."/>
            <person name="Wang A."/>
            <person name="Jiang F."/>
            <person name="Liu H."/>
            <person name="Zhao H."/>
            <person name="Xu D."/>
            <person name="Zhang Y."/>
        </authorList>
    </citation>
    <scope>NUCLEOTIDE SEQUENCE [LARGE SCALE GENOMIC DNA]</scope>
    <source>
        <strain evidence="2">cv. Niubang</strain>
    </source>
</reference>
<keyword evidence="2" id="KW-1185">Reference proteome</keyword>